<feature type="non-terminal residue" evidence="1">
    <location>
        <position position="1"/>
    </location>
</feature>
<protein>
    <submittedName>
        <fullName evidence="1">Uncharacterized protein</fullName>
    </submittedName>
</protein>
<evidence type="ECO:0000313" key="1">
    <source>
        <dbReference type="EMBL" id="JAC35783.1"/>
    </source>
</evidence>
<organism evidence="1">
    <name type="scientific">Bactrocera dorsalis</name>
    <name type="common">Oriental fruit fly</name>
    <name type="synonym">Dacus dorsalis</name>
    <dbReference type="NCBI Taxonomy" id="27457"/>
    <lineage>
        <taxon>Eukaryota</taxon>
        <taxon>Metazoa</taxon>
        <taxon>Ecdysozoa</taxon>
        <taxon>Arthropoda</taxon>
        <taxon>Hexapoda</taxon>
        <taxon>Insecta</taxon>
        <taxon>Pterygota</taxon>
        <taxon>Neoptera</taxon>
        <taxon>Endopterygota</taxon>
        <taxon>Diptera</taxon>
        <taxon>Brachycera</taxon>
        <taxon>Muscomorpha</taxon>
        <taxon>Tephritoidea</taxon>
        <taxon>Tephritidae</taxon>
        <taxon>Bactrocera</taxon>
        <taxon>Bactrocera</taxon>
    </lineage>
</organism>
<sequence length="112" mass="12644">VKSARQLGASVISLNKQRRAIVILLENCLEDQNQLIRMIKRVSPRLQNYNYEVVIKADKVPLGERAGRFNAPTVDEVAVILVGDLVYKRDITPRDSTVIAISDLHRSYDALQ</sequence>
<dbReference type="AlphaFoldDB" id="A0A034V2L8"/>
<proteinExistence type="predicted"/>
<accession>A0A034V2L8</accession>
<dbReference type="OrthoDB" id="1728974at2759"/>
<feature type="non-terminal residue" evidence="1">
    <location>
        <position position="112"/>
    </location>
</feature>
<reference evidence="1" key="1">
    <citation type="journal article" date="2014" name="BMC Genomics">
        <title>Characterizing the developmental transcriptome of the oriental fruit fly, Bactrocera dorsalis (Diptera: Tephritidae) through comparative genomic analysis with Drosophila melanogaster utilizing modENCODE datasets.</title>
        <authorList>
            <person name="Geib S.M."/>
            <person name="Calla B."/>
            <person name="Hall B."/>
            <person name="Hou S."/>
            <person name="Manoukis N.C."/>
        </authorList>
    </citation>
    <scope>NUCLEOTIDE SEQUENCE</scope>
    <source>
        <strain evidence="1">Punador</strain>
    </source>
</reference>
<name>A0A034V2L8_BACDO</name>
<dbReference type="EMBL" id="GAKP01023173">
    <property type="protein sequence ID" value="JAC35783.1"/>
    <property type="molecule type" value="Transcribed_RNA"/>
</dbReference>